<dbReference type="Proteomes" id="UP000027432">
    <property type="component" value="Unassembled WGS sequence"/>
</dbReference>
<dbReference type="InterPro" id="IPR001920">
    <property type="entry name" value="Asp/Glu_race"/>
</dbReference>
<reference evidence="2 3" key="1">
    <citation type="submission" date="2013-07" db="EMBL/GenBank/DDBJ databases">
        <title>Thioclava pacifica DSM 10166 Genome Sequencing.</title>
        <authorList>
            <person name="Lai Q."/>
            <person name="Shao Z."/>
        </authorList>
    </citation>
    <scope>NUCLEOTIDE SEQUENCE [LARGE SCALE GENOMIC DNA]</scope>
    <source>
        <strain evidence="2 3">DSM 10166</strain>
    </source>
</reference>
<dbReference type="Pfam" id="PF01177">
    <property type="entry name" value="Asp_Glu_race"/>
    <property type="match status" value="1"/>
</dbReference>
<organism evidence="2 3">
    <name type="scientific">Thioclava pacifica DSM 10166</name>
    <dbReference type="NCBI Taxonomy" id="1353537"/>
    <lineage>
        <taxon>Bacteria</taxon>
        <taxon>Pseudomonadati</taxon>
        <taxon>Pseudomonadota</taxon>
        <taxon>Alphaproteobacteria</taxon>
        <taxon>Rhodobacterales</taxon>
        <taxon>Paracoccaceae</taxon>
        <taxon>Thioclava</taxon>
    </lineage>
</organism>
<evidence type="ECO:0000313" key="2">
    <source>
        <dbReference type="EMBL" id="KEO54912.1"/>
    </source>
</evidence>
<dbReference type="PANTHER" id="PTHR21198">
    <property type="entry name" value="GLUTAMATE RACEMASE"/>
    <property type="match status" value="1"/>
</dbReference>
<keyword evidence="3" id="KW-1185">Reference proteome</keyword>
<dbReference type="PANTHER" id="PTHR21198:SF7">
    <property type="entry name" value="ASPARTATE-GLUTAMATE RACEMASE FAMILY"/>
    <property type="match status" value="1"/>
</dbReference>
<dbReference type="OrthoDB" id="9803739at2"/>
<dbReference type="InterPro" id="IPR015942">
    <property type="entry name" value="Asp/Glu/hydantoin_racemase"/>
</dbReference>
<name>A0A074JZX2_9RHOB</name>
<sequence length="240" mass="25267">MMRRVGILGGMGPEATILVMQKVLGAVRAQDDSDHVPLIVDQNPQVPSRIQHLIEGRGEDPGPVLADMARRLVAGGAQALAIPCNTAHHYLPAIRAAVEVPVLDMVELSIARAASMTGPGGTVGVLGSPALRRVKLFDAAAARHGLGLRYSEAEDDLLAAIRQIKAEGPQPGARERLAAASSGLFECGATVQMIACTEFSLIPEAVCPRATAFDTLDELVAAILAFATSRAERCSDFETR</sequence>
<dbReference type="AlphaFoldDB" id="A0A074JZX2"/>
<dbReference type="GO" id="GO:0047661">
    <property type="term" value="F:amino-acid racemase activity"/>
    <property type="evidence" value="ECO:0007669"/>
    <property type="project" value="InterPro"/>
</dbReference>
<dbReference type="Gene3D" id="3.40.50.1860">
    <property type="match status" value="2"/>
</dbReference>
<proteinExistence type="predicted"/>
<dbReference type="STRING" id="1353537.TP2_16830"/>
<dbReference type="SUPFAM" id="SSF53681">
    <property type="entry name" value="Aspartate/glutamate racemase"/>
    <property type="match status" value="2"/>
</dbReference>
<accession>A0A074JZX2</accession>
<keyword evidence="1" id="KW-0413">Isomerase</keyword>
<protein>
    <recommendedName>
        <fullName evidence="4">Aspartate racemase</fullName>
    </recommendedName>
</protein>
<dbReference type="EMBL" id="AUND01000006">
    <property type="protein sequence ID" value="KEO54912.1"/>
    <property type="molecule type" value="Genomic_DNA"/>
</dbReference>
<evidence type="ECO:0000313" key="3">
    <source>
        <dbReference type="Proteomes" id="UP000027432"/>
    </source>
</evidence>
<dbReference type="RefSeq" id="WP_038074373.1">
    <property type="nucleotide sequence ID" value="NZ_AUND01000006.1"/>
</dbReference>
<dbReference type="eggNOG" id="COG1794">
    <property type="taxonomic scope" value="Bacteria"/>
</dbReference>
<evidence type="ECO:0000256" key="1">
    <source>
        <dbReference type="ARBA" id="ARBA00023235"/>
    </source>
</evidence>
<gene>
    <name evidence="2" type="ORF">TP2_16830</name>
</gene>
<comment type="caution">
    <text evidence="2">The sequence shown here is derived from an EMBL/GenBank/DDBJ whole genome shotgun (WGS) entry which is preliminary data.</text>
</comment>
<evidence type="ECO:0008006" key="4">
    <source>
        <dbReference type="Google" id="ProtNLM"/>
    </source>
</evidence>